<dbReference type="PANTHER" id="PTHR21666:SF270">
    <property type="entry name" value="MUREIN HYDROLASE ACTIVATOR ENVC"/>
    <property type="match status" value="1"/>
</dbReference>
<sequence length="327" mass="33393">MTLSSSTAPALLTDARRTAPRASARRSSWIDPEARVGHRRARRAPAVHAPRRASAVPAPRRVPAVPVARRVTAARRGRRVAAAHRAIGPGASLTVALVRASVVATAHDVRDHCWGRRGLALTSLALAACLAVTDTAPPSAVAAPVETVAPGPANQDYRVRGTGPDTWARADFTVVGRTAGGAVLTRLPGSDEAVARPVAGTVPSAGNFGGRNVAGCAACSTSHQGTDFAAASGTPVYAAMSGTVESAGVLGGYGNQVLLRHPDGTETRYGHLSVIGVRAGQTVGVGEQIGEVGSTGVSTGPHLHFEVILGGRPVDPEPWLAARGLLH</sequence>
<organism evidence="3 4">
    <name type="scientific">Curtobacterium herbarum</name>
    <dbReference type="NCBI Taxonomy" id="150122"/>
    <lineage>
        <taxon>Bacteria</taxon>
        <taxon>Bacillati</taxon>
        <taxon>Actinomycetota</taxon>
        <taxon>Actinomycetes</taxon>
        <taxon>Micrococcales</taxon>
        <taxon>Microbacteriaceae</taxon>
        <taxon>Curtobacterium</taxon>
    </lineage>
</organism>
<name>A0ABP4K269_9MICO</name>
<dbReference type="Proteomes" id="UP001501742">
    <property type="component" value="Unassembled WGS sequence"/>
</dbReference>
<feature type="domain" description="M23ase beta-sheet core" evidence="2">
    <location>
        <begin position="222"/>
        <end position="316"/>
    </location>
</feature>
<dbReference type="InterPro" id="IPR050570">
    <property type="entry name" value="Cell_wall_metabolism_enzyme"/>
</dbReference>
<dbReference type="EMBL" id="BAAAJX010000002">
    <property type="protein sequence ID" value="GAA1491920.1"/>
    <property type="molecule type" value="Genomic_DNA"/>
</dbReference>
<evidence type="ECO:0000256" key="1">
    <source>
        <dbReference type="SAM" id="MobiDB-lite"/>
    </source>
</evidence>
<dbReference type="RefSeq" id="WP_204609330.1">
    <property type="nucleotide sequence ID" value="NZ_BAAAJX010000002.1"/>
</dbReference>
<reference evidence="4" key="1">
    <citation type="journal article" date="2019" name="Int. J. Syst. Evol. Microbiol.">
        <title>The Global Catalogue of Microorganisms (GCM) 10K type strain sequencing project: providing services to taxonomists for standard genome sequencing and annotation.</title>
        <authorList>
            <consortium name="The Broad Institute Genomics Platform"/>
            <consortium name="The Broad Institute Genome Sequencing Center for Infectious Disease"/>
            <person name="Wu L."/>
            <person name="Ma J."/>
        </authorList>
    </citation>
    <scope>NUCLEOTIDE SEQUENCE [LARGE SCALE GENOMIC DNA]</scope>
    <source>
        <strain evidence="4">JCM 12140</strain>
    </source>
</reference>
<protein>
    <recommendedName>
        <fullName evidence="2">M23ase beta-sheet core domain-containing protein</fullName>
    </recommendedName>
</protein>
<dbReference type="Gene3D" id="2.70.70.10">
    <property type="entry name" value="Glucose Permease (Domain IIA)"/>
    <property type="match status" value="1"/>
</dbReference>
<feature type="region of interest" description="Disordered" evidence="1">
    <location>
        <begin position="1"/>
        <end position="60"/>
    </location>
</feature>
<evidence type="ECO:0000313" key="3">
    <source>
        <dbReference type="EMBL" id="GAA1491920.1"/>
    </source>
</evidence>
<accession>A0ABP4K269</accession>
<dbReference type="SUPFAM" id="SSF51261">
    <property type="entry name" value="Duplicated hybrid motif"/>
    <property type="match status" value="1"/>
</dbReference>
<evidence type="ECO:0000259" key="2">
    <source>
        <dbReference type="Pfam" id="PF01551"/>
    </source>
</evidence>
<dbReference type="PANTHER" id="PTHR21666">
    <property type="entry name" value="PEPTIDASE-RELATED"/>
    <property type="match status" value="1"/>
</dbReference>
<dbReference type="Pfam" id="PF01551">
    <property type="entry name" value="Peptidase_M23"/>
    <property type="match status" value="1"/>
</dbReference>
<keyword evidence="4" id="KW-1185">Reference proteome</keyword>
<dbReference type="CDD" id="cd12797">
    <property type="entry name" value="M23_peptidase"/>
    <property type="match status" value="1"/>
</dbReference>
<dbReference type="InterPro" id="IPR016047">
    <property type="entry name" value="M23ase_b-sheet_dom"/>
</dbReference>
<proteinExistence type="predicted"/>
<comment type="caution">
    <text evidence="3">The sequence shown here is derived from an EMBL/GenBank/DDBJ whole genome shotgun (WGS) entry which is preliminary data.</text>
</comment>
<evidence type="ECO:0000313" key="4">
    <source>
        <dbReference type="Proteomes" id="UP001501742"/>
    </source>
</evidence>
<gene>
    <name evidence="3" type="ORF">GCM10009627_02660</name>
</gene>
<dbReference type="InterPro" id="IPR011055">
    <property type="entry name" value="Dup_hybrid_motif"/>
</dbReference>
<feature type="compositionally biased region" description="Basic residues" evidence="1">
    <location>
        <begin position="37"/>
        <end position="51"/>
    </location>
</feature>